<sequence length="114" mass="11965">MASTPTPTSQPLDPTAPPPQPPRSSLTDLNLSPCPYDPPDPAPTTPLPPDILAPPVPPISTTPPQIPHTLAPPPFDTPQADNTCFSFAAQPQVLAIDSPPSTPTYPTHYNETST</sequence>
<feature type="region of interest" description="Disordered" evidence="1">
    <location>
        <begin position="95"/>
        <end position="114"/>
    </location>
</feature>
<organism evidence="2">
    <name type="scientific">Sesamum radiatum</name>
    <name type="common">Black benniseed</name>
    <dbReference type="NCBI Taxonomy" id="300843"/>
    <lineage>
        <taxon>Eukaryota</taxon>
        <taxon>Viridiplantae</taxon>
        <taxon>Streptophyta</taxon>
        <taxon>Embryophyta</taxon>
        <taxon>Tracheophyta</taxon>
        <taxon>Spermatophyta</taxon>
        <taxon>Magnoliopsida</taxon>
        <taxon>eudicotyledons</taxon>
        <taxon>Gunneridae</taxon>
        <taxon>Pentapetalae</taxon>
        <taxon>asterids</taxon>
        <taxon>lamiids</taxon>
        <taxon>Lamiales</taxon>
        <taxon>Pedaliaceae</taxon>
        <taxon>Sesamum</taxon>
    </lineage>
</organism>
<feature type="region of interest" description="Disordered" evidence="1">
    <location>
        <begin position="1"/>
        <end position="82"/>
    </location>
</feature>
<proteinExistence type="predicted"/>
<evidence type="ECO:0000256" key="1">
    <source>
        <dbReference type="SAM" id="MobiDB-lite"/>
    </source>
</evidence>
<accession>A0AAW2P5F0</accession>
<dbReference type="EMBL" id="JACGWJ010000018">
    <property type="protein sequence ID" value="KAL0350292.1"/>
    <property type="molecule type" value="Genomic_DNA"/>
</dbReference>
<gene>
    <name evidence="2" type="ORF">Sradi_4178400</name>
</gene>
<reference evidence="2" key="2">
    <citation type="journal article" date="2024" name="Plant">
        <title>Genomic evolution and insights into agronomic trait innovations of Sesamum species.</title>
        <authorList>
            <person name="Miao H."/>
            <person name="Wang L."/>
            <person name="Qu L."/>
            <person name="Liu H."/>
            <person name="Sun Y."/>
            <person name="Le M."/>
            <person name="Wang Q."/>
            <person name="Wei S."/>
            <person name="Zheng Y."/>
            <person name="Lin W."/>
            <person name="Duan Y."/>
            <person name="Cao H."/>
            <person name="Xiong S."/>
            <person name="Wang X."/>
            <person name="Wei L."/>
            <person name="Li C."/>
            <person name="Ma Q."/>
            <person name="Ju M."/>
            <person name="Zhao R."/>
            <person name="Li G."/>
            <person name="Mu C."/>
            <person name="Tian Q."/>
            <person name="Mei H."/>
            <person name="Zhang T."/>
            <person name="Gao T."/>
            <person name="Zhang H."/>
        </authorList>
    </citation>
    <scope>NUCLEOTIDE SEQUENCE</scope>
    <source>
        <strain evidence="2">G02</strain>
    </source>
</reference>
<comment type="caution">
    <text evidence="2">The sequence shown here is derived from an EMBL/GenBank/DDBJ whole genome shotgun (WGS) entry which is preliminary data.</text>
</comment>
<protein>
    <recommendedName>
        <fullName evidence="3">Extensin-like</fullName>
    </recommendedName>
</protein>
<evidence type="ECO:0000313" key="2">
    <source>
        <dbReference type="EMBL" id="KAL0350292.1"/>
    </source>
</evidence>
<evidence type="ECO:0008006" key="3">
    <source>
        <dbReference type="Google" id="ProtNLM"/>
    </source>
</evidence>
<dbReference type="AlphaFoldDB" id="A0AAW2P5F0"/>
<reference evidence="2" key="1">
    <citation type="submission" date="2020-06" db="EMBL/GenBank/DDBJ databases">
        <authorList>
            <person name="Li T."/>
            <person name="Hu X."/>
            <person name="Zhang T."/>
            <person name="Song X."/>
            <person name="Zhang H."/>
            <person name="Dai N."/>
            <person name="Sheng W."/>
            <person name="Hou X."/>
            <person name="Wei L."/>
        </authorList>
    </citation>
    <scope>NUCLEOTIDE SEQUENCE</scope>
    <source>
        <strain evidence="2">G02</strain>
        <tissue evidence="2">Leaf</tissue>
    </source>
</reference>
<feature type="compositionally biased region" description="Pro residues" evidence="1">
    <location>
        <begin position="35"/>
        <end position="76"/>
    </location>
</feature>
<name>A0AAW2P5F0_SESRA</name>